<evidence type="ECO:0000313" key="1">
    <source>
        <dbReference type="EMBL" id="OIQ97167.1"/>
    </source>
</evidence>
<comment type="caution">
    <text evidence="1">The sequence shown here is derived from an EMBL/GenBank/DDBJ whole genome shotgun (WGS) entry which is preliminary data.</text>
</comment>
<protein>
    <submittedName>
        <fullName evidence="1">Uncharacterized protein</fullName>
    </submittedName>
</protein>
<accession>A0A1J5RZ14</accession>
<dbReference type="AlphaFoldDB" id="A0A1J5RZ14"/>
<dbReference type="EMBL" id="MLJW01000137">
    <property type="protein sequence ID" value="OIQ97167.1"/>
    <property type="molecule type" value="Genomic_DNA"/>
</dbReference>
<name>A0A1J5RZ14_9ZZZZ</name>
<sequence>MSSMIRIVLVLVLFVIVGGVAALAMRDIPAPTTKIQKVIPDDHFPH</sequence>
<proteinExistence type="predicted"/>
<organism evidence="1">
    <name type="scientific">mine drainage metagenome</name>
    <dbReference type="NCBI Taxonomy" id="410659"/>
    <lineage>
        <taxon>unclassified sequences</taxon>
        <taxon>metagenomes</taxon>
        <taxon>ecological metagenomes</taxon>
    </lineage>
</organism>
<reference evidence="1" key="1">
    <citation type="submission" date="2016-10" db="EMBL/GenBank/DDBJ databases">
        <title>Sequence of Gallionella enrichment culture.</title>
        <authorList>
            <person name="Poehlein A."/>
            <person name="Muehling M."/>
            <person name="Daniel R."/>
        </authorList>
    </citation>
    <scope>NUCLEOTIDE SEQUENCE</scope>
</reference>
<gene>
    <name evidence="1" type="ORF">GALL_208670</name>
</gene>